<dbReference type="Gene3D" id="3.40.50.150">
    <property type="entry name" value="Vaccinia Virus protein VP39"/>
    <property type="match status" value="1"/>
</dbReference>
<dbReference type="RefSeq" id="WP_121990667.1">
    <property type="nucleotide sequence ID" value="NZ_OUNR01000020.1"/>
</dbReference>
<dbReference type="GO" id="GO:0008168">
    <property type="term" value="F:methyltransferase activity"/>
    <property type="evidence" value="ECO:0007669"/>
    <property type="project" value="UniProtKB-KW"/>
</dbReference>
<keyword evidence="1" id="KW-0489">Methyltransferase</keyword>
<dbReference type="AlphaFoldDB" id="A0A330L9W3"/>
<keyword evidence="2" id="KW-1185">Reference proteome</keyword>
<gene>
    <name evidence="1" type="ORF">NITLEN_70101</name>
</gene>
<dbReference type="Proteomes" id="UP000248168">
    <property type="component" value="Unassembled WGS sequence"/>
</dbReference>
<dbReference type="CDD" id="cd02440">
    <property type="entry name" value="AdoMet_MTases"/>
    <property type="match status" value="1"/>
</dbReference>
<evidence type="ECO:0000313" key="1">
    <source>
        <dbReference type="EMBL" id="SPP66511.1"/>
    </source>
</evidence>
<organism evidence="1 2">
    <name type="scientific">Nitrospira lenta</name>
    <dbReference type="NCBI Taxonomy" id="1436998"/>
    <lineage>
        <taxon>Bacteria</taxon>
        <taxon>Pseudomonadati</taxon>
        <taxon>Nitrospirota</taxon>
        <taxon>Nitrospiria</taxon>
        <taxon>Nitrospirales</taxon>
        <taxon>Nitrospiraceae</taxon>
        <taxon>Nitrospira</taxon>
    </lineage>
</organism>
<dbReference type="Pfam" id="PF13489">
    <property type="entry name" value="Methyltransf_23"/>
    <property type="match status" value="1"/>
</dbReference>
<keyword evidence="1" id="KW-0808">Transferase</keyword>
<dbReference type="OrthoDB" id="9787662at2"/>
<proteinExistence type="predicted"/>
<reference evidence="2" key="1">
    <citation type="submission" date="2018-04" db="EMBL/GenBank/DDBJ databases">
        <authorList>
            <person name="Lucker S."/>
            <person name="Sakoula D."/>
        </authorList>
    </citation>
    <scope>NUCLEOTIDE SEQUENCE [LARGE SCALE GENOMIC DNA]</scope>
</reference>
<accession>A0A330L9W3</accession>
<protein>
    <submittedName>
        <fullName evidence="1">Putative SAM-dependent methyltransferase</fullName>
    </submittedName>
</protein>
<dbReference type="PANTHER" id="PTHR43861">
    <property type="entry name" value="TRANS-ACONITATE 2-METHYLTRANSFERASE-RELATED"/>
    <property type="match status" value="1"/>
</dbReference>
<dbReference type="InterPro" id="IPR029063">
    <property type="entry name" value="SAM-dependent_MTases_sf"/>
</dbReference>
<dbReference type="EMBL" id="OUNR01000020">
    <property type="protein sequence ID" value="SPP66511.1"/>
    <property type="molecule type" value="Genomic_DNA"/>
</dbReference>
<dbReference type="PANTHER" id="PTHR43861:SF6">
    <property type="entry name" value="METHYLTRANSFERASE TYPE 11"/>
    <property type="match status" value="1"/>
</dbReference>
<sequence length="350" mass="38962">MPAVMTELIAQCLLCGLPGSALFEGLHDRLYPVEGEFGFARCAACGLVWQSPRPTTEDIPKCYPEDYEPHEGAIQGDGPIRPAAGMRDAMRGIILSEVFGYTRFKRPEWWAPVTGRVLSHVPTLQDRARYGRDELCPRFVDGGTLLDVGCGAGGYLASMQALGWKVLGVDLSPHAARIARESYGVPVKVGTLETAGVPDRSMTVITMVHAIEHVPDPISHLRQCHRVLKPGGRLVLTTPNFAGLMSRLFADDWMALDPPRHLWLFTPDTLRACVERAGFRVERVQTRSFLSRMNYEKSLRIRRQGHAREKTRSSDAGPIVRGLHWLERGLLPFWRGAGNELMLSAVKQEE</sequence>
<name>A0A330L9W3_9BACT</name>
<dbReference type="GO" id="GO:0032259">
    <property type="term" value="P:methylation"/>
    <property type="evidence" value="ECO:0007669"/>
    <property type="project" value="UniProtKB-KW"/>
</dbReference>
<dbReference type="SUPFAM" id="SSF53335">
    <property type="entry name" value="S-adenosyl-L-methionine-dependent methyltransferases"/>
    <property type="match status" value="1"/>
</dbReference>
<dbReference type="InParanoid" id="A0A330L9W3"/>
<evidence type="ECO:0000313" key="2">
    <source>
        <dbReference type="Proteomes" id="UP000248168"/>
    </source>
</evidence>